<name>A0AAV9SI23_9TELE</name>
<reference evidence="2 3" key="1">
    <citation type="submission" date="2021-06" db="EMBL/GenBank/DDBJ databases">
        <authorList>
            <person name="Palmer J.M."/>
        </authorList>
    </citation>
    <scope>NUCLEOTIDE SEQUENCE [LARGE SCALE GENOMIC DNA]</scope>
    <source>
        <strain evidence="2 3">MEX-2019</strain>
        <tissue evidence="2">Muscle</tissue>
    </source>
</reference>
<evidence type="ECO:0000313" key="2">
    <source>
        <dbReference type="EMBL" id="KAK5620793.1"/>
    </source>
</evidence>
<feature type="compositionally biased region" description="Basic and acidic residues" evidence="1">
    <location>
        <begin position="29"/>
        <end position="40"/>
    </location>
</feature>
<feature type="compositionally biased region" description="Basic and acidic residues" evidence="1">
    <location>
        <begin position="72"/>
        <end position="82"/>
    </location>
</feature>
<gene>
    <name evidence="2" type="ORF">CRENBAI_018437</name>
</gene>
<feature type="compositionally biased region" description="Polar residues" evidence="1">
    <location>
        <begin position="248"/>
        <end position="265"/>
    </location>
</feature>
<feature type="compositionally biased region" description="Polar residues" evidence="1">
    <location>
        <begin position="142"/>
        <end position="163"/>
    </location>
</feature>
<feature type="compositionally biased region" description="Basic and acidic residues" evidence="1">
    <location>
        <begin position="104"/>
        <end position="116"/>
    </location>
</feature>
<feature type="region of interest" description="Disordered" evidence="1">
    <location>
        <begin position="240"/>
        <end position="347"/>
    </location>
</feature>
<dbReference type="EMBL" id="JAHHUM010000334">
    <property type="protein sequence ID" value="KAK5620793.1"/>
    <property type="molecule type" value="Genomic_DNA"/>
</dbReference>
<comment type="caution">
    <text evidence="2">The sequence shown here is derived from an EMBL/GenBank/DDBJ whole genome shotgun (WGS) entry which is preliminary data.</text>
</comment>
<feature type="region of interest" description="Disordered" evidence="1">
    <location>
        <begin position="1"/>
        <end position="226"/>
    </location>
</feature>
<dbReference type="Proteomes" id="UP001311232">
    <property type="component" value="Unassembled WGS sequence"/>
</dbReference>
<dbReference type="AlphaFoldDB" id="A0AAV9SI23"/>
<protein>
    <recommendedName>
        <fullName evidence="4">Voltage-dependent N-type calcium channel subunit alpha-1B</fullName>
    </recommendedName>
</protein>
<feature type="compositionally biased region" description="Polar residues" evidence="1">
    <location>
        <begin position="16"/>
        <end position="28"/>
    </location>
</feature>
<organism evidence="2 3">
    <name type="scientific">Crenichthys baileyi</name>
    <name type="common">White River springfish</name>
    <dbReference type="NCBI Taxonomy" id="28760"/>
    <lineage>
        <taxon>Eukaryota</taxon>
        <taxon>Metazoa</taxon>
        <taxon>Chordata</taxon>
        <taxon>Craniata</taxon>
        <taxon>Vertebrata</taxon>
        <taxon>Euteleostomi</taxon>
        <taxon>Actinopterygii</taxon>
        <taxon>Neopterygii</taxon>
        <taxon>Teleostei</taxon>
        <taxon>Neoteleostei</taxon>
        <taxon>Acanthomorphata</taxon>
        <taxon>Ovalentaria</taxon>
        <taxon>Atherinomorphae</taxon>
        <taxon>Cyprinodontiformes</taxon>
        <taxon>Goodeidae</taxon>
        <taxon>Crenichthys</taxon>
    </lineage>
</organism>
<feature type="compositionally biased region" description="Low complexity" evidence="1">
    <location>
        <begin position="289"/>
        <end position="310"/>
    </location>
</feature>
<accession>A0AAV9SI23</accession>
<evidence type="ECO:0000313" key="3">
    <source>
        <dbReference type="Proteomes" id="UP001311232"/>
    </source>
</evidence>
<feature type="compositionally biased region" description="Polar residues" evidence="1">
    <location>
        <begin position="174"/>
        <end position="194"/>
    </location>
</feature>
<evidence type="ECO:0000256" key="1">
    <source>
        <dbReference type="SAM" id="MobiDB-lite"/>
    </source>
</evidence>
<evidence type="ECO:0008006" key="4">
    <source>
        <dbReference type="Google" id="ProtNLM"/>
    </source>
</evidence>
<feature type="compositionally biased region" description="Polar residues" evidence="1">
    <location>
        <begin position="83"/>
        <end position="94"/>
    </location>
</feature>
<feature type="compositionally biased region" description="Basic residues" evidence="1">
    <location>
        <begin position="57"/>
        <end position="71"/>
    </location>
</feature>
<keyword evidence="3" id="KW-1185">Reference proteome</keyword>
<sequence>MIKQQPIVDLSPIKRSASSLTPQCSQQDFRLREHDLERVDQSWSSAGPDQGQGQDRAHHHHHHHRCHRRRDKDKDKKQKSLEKTSSVQPSSTVGSFEDPSADGLSRERARERDRSRPQQRRHHSSAGEKQRYYSCDRYGSREQCQARSAGPSRSTSPGDSQDSGLIKQGITVVKLTSGTNTQGRGRRQLPQTPLTPRPAVAYKTPTSSAPPPSATASTTGPQARLGRGISEHDRLLPGHEESKFPVTSFGSDSNSNRQQLDSSQPVLLEEGEDFQDAVSSHGGGQPSRSAASTSASQGTAAASGTAASTQERAAGVPNGYHFTLGSASGPGSRGTAGLGEREEEDWC</sequence>
<proteinExistence type="predicted"/>